<proteinExistence type="predicted"/>
<dbReference type="AlphaFoldDB" id="G4YRU3"/>
<gene>
    <name evidence="1" type="ORF">PHYSODRAFT_324203</name>
</gene>
<keyword evidence="2" id="KW-1185">Reference proteome</keyword>
<name>G4YRU3_PHYSP</name>
<dbReference type="Proteomes" id="UP000002640">
    <property type="component" value="Unassembled WGS sequence"/>
</dbReference>
<reference evidence="1 2" key="1">
    <citation type="journal article" date="2006" name="Science">
        <title>Phytophthora genome sequences uncover evolutionary origins and mechanisms of pathogenesis.</title>
        <authorList>
            <person name="Tyler B.M."/>
            <person name="Tripathy S."/>
            <person name="Zhang X."/>
            <person name="Dehal P."/>
            <person name="Jiang R.H."/>
            <person name="Aerts A."/>
            <person name="Arredondo F.D."/>
            <person name="Baxter L."/>
            <person name="Bensasson D."/>
            <person name="Beynon J.L."/>
            <person name="Chapman J."/>
            <person name="Damasceno C.M."/>
            <person name="Dorrance A.E."/>
            <person name="Dou D."/>
            <person name="Dickerman A.W."/>
            <person name="Dubchak I.L."/>
            <person name="Garbelotto M."/>
            <person name="Gijzen M."/>
            <person name="Gordon S.G."/>
            <person name="Govers F."/>
            <person name="Grunwald N.J."/>
            <person name="Huang W."/>
            <person name="Ivors K.L."/>
            <person name="Jones R.W."/>
            <person name="Kamoun S."/>
            <person name="Krampis K."/>
            <person name="Lamour K.H."/>
            <person name="Lee M.K."/>
            <person name="McDonald W.H."/>
            <person name="Medina M."/>
            <person name="Meijer H.J."/>
            <person name="Nordberg E.K."/>
            <person name="Maclean D.J."/>
            <person name="Ospina-Giraldo M.D."/>
            <person name="Morris P.F."/>
            <person name="Phuntumart V."/>
            <person name="Putnam N.H."/>
            <person name="Rash S."/>
            <person name="Rose J.K."/>
            <person name="Sakihama Y."/>
            <person name="Salamov A.A."/>
            <person name="Savidor A."/>
            <person name="Scheuring C.F."/>
            <person name="Smith B.M."/>
            <person name="Sobral B.W."/>
            <person name="Terry A."/>
            <person name="Torto-Alalibo T.A."/>
            <person name="Win J."/>
            <person name="Xu Z."/>
            <person name="Zhang H."/>
            <person name="Grigoriev I.V."/>
            <person name="Rokhsar D.S."/>
            <person name="Boore J.L."/>
        </authorList>
    </citation>
    <scope>NUCLEOTIDE SEQUENCE [LARGE SCALE GENOMIC DNA]</scope>
    <source>
        <strain evidence="1 2">P6497</strain>
    </source>
</reference>
<evidence type="ECO:0000313" key="2">
    <source>
        <dbReference type="Proteomes" id="UP000002640"/>
    </source>
</evidence>
<dbReference type="SMR" id="G4YRU3"/>
<organism evidence="1 2">
    <name type="scientific">Phytophthora sojae (strain P6497)</name>
    <name type="common">Soybean stem and root rot agent</name>
    <name type="synonym">Phytophthora megasperma f. sp. glycines</name>
    <dbReference type="NCBI Taxonomy" id="1094619"/>
    <lineage>
        <taxon>Eukaryota</taxon>
        <taxon>Sar</taxon>
        <taxon>Stramenopiles</taxon>
        <taxon>Oomycota</taxon>
        <taxon>Peronosporomycetes</taxon>
        <taxon>Peronosporales</taxon>
        <taxon>Peronosporaceae</taxon>
        <taxon>Phytophthora</taxon>
    </lineage>
</organism>
<evidence type="ECO:0008006" key="3">
    <source>
        <dbReference type="Google" id="ProtNLM"/>
    </source>
</evidence>
<sequence>MGIWIAYVTKADGKQADEEMYKILRAVYGDGELATMLAGSKQYFTGREEIQHKVWVKTAKTIITALKLNTQGDHLLESPADETLAKMFIAAKESVTTKSIDGKLEQAQMKDWFRDGKPAGDAFKLLKLGDEVGNLLTNP</sequence>
<dbReference type="GeneID" id="20645086"/>
<evidence type="ECO:0000313" key="1">
    <source>
        <dbReference type="EMBL" id="EGZ22920.1"/>
    </source>
</evidence>
<dbReference type="RefSeq" id="XP_009518208.1">
    <property type="nucleotide sequence ID" value="XM_009519913.1"/>
</dbReference>
<dbReference type="KEGG" id="psoj:PHYSODRAFT_324203"/>
<dbReference type="EMBL" id="JH159152">
    <property type="protein sequence ID" value="EGZ22920.1"/>
    <property type="molecule type" value="Genomic_DNA"/>
</dbReference>
<protein>
    <recommendedName>
        <fullName evidence="3">RxLR effector protein</fullName>
    </recommendedName>
</protein>
<accession>G4YRU3</accession>
<dbReference type="InParanoid" id="G4YRU3"/>